<organism evidence="2 3">
    <name type="scientific">Bursaphelenchus okinawaensis</name>
    <dbReference type="NCBI Taxonomy" id="465554"/>
    <lineage>
        <taxon>Eukaryota</taxon>
        <taxon>Metazoa</taxon>
        <taxon>Ecdysozoa</taxon>
        <taxon>Nematoda</taxon>
        <taxon>Chromadorea</taxon>
        <taxon>Rhabditida</taxon>
        <taxon>Tylenchina</taxon>
        <taxon>Tylenchomorpha</taxon>
        <taxon>Aphelenchoidea</taxon>
        <taxon>Aphelenchoididae</taxon>
        <taxon>Bursaphelenchus</taxon>
    </lineage>
</organism>
<dbReference type="EMBL" id="CAJFDH010000003">
    <property type="protein sequence ID" value="CAD5217131.1"/>
    <property type="molecule type" value="Genomic_DNA"/>
</dbReference>
<keyword evidence="3" id="KW-1185">Reference proteome</keyword>
<sequence length="317" mass="37207">MPTAGCKTKCPEKELNFRWKNGLLHPLETENPFGKIYALKRVPVKDNICKSYSRPAASKQIDFSQVRTLEACFDTIKYLQKLASQYNQDHQWSLVYEYINDRMRAIRQDIIVQNKHKDQKAGEIYEAIIKFYLISGYRSEKLKTSTYVAVHHQQELNETLERWYAAKHNSKETMITYILYSLHRSDIVEVLYKHKSLLEEQYQVIMDLISAYVIGNFVKFFRIVDGFEELYRYALSSSISEMRQNALNALYSSSLSPIAKWPMKIISDWLSVAHEQETTALLRFSFNDIKLEDGLVKFHGSKPNENQEIDQFLWISI</sequence>
<dbReference type="PANTHER" id="PTHR12436">
    <property type="entry name" value="80 KDA MCM3-ASSOCIATED PROTEIN"/>
    <property type="match status" value="1"/>
</dbReference>
<dbReference type="EMBL" id="CAJFCW020000003">
    <property type="protein sequence ID" value="CAG9107165.1"/>
    <property type="molecule type" value="Genomic_DNA"/>
</dbReference>
<evidence type="ECO:0000313" key="3">
    <source>
        <dbReference type="Proteomes" id="UP000614601"/>
    </source>
</evidence>
<dbReference type="InterPro" id="IPR045107">
    <property type="entry name" value="SAC3/GANP/THP3"/>
</dbReference>
<comment type="caution">
    <text evidence="2">The sequence shown here is derived from an EMBL/GenBank/DDBJ whole genome shotgun (WGS) entry which is preliminary data.</text>
</comment>
<dbReference type="PANTHER" id="PTHR12436:SF3">
    <property type="entry name" value="GERMINAL-CENTER ASSOCIATED NUCLEAR PROTEIN"/>
    <property type="match status" value="1"/>
</dbReference>
<feature type="domain" description="SAC3/GANP/THP3 conserved" evidence="1">
    <location>
        <begin position="10"/>
        <end position="282"/>
    </location>
</feature>
<gene>
    <name evidence="2" type="ORF">BOKJ2_LOCUS6934</name>
</gene>
<reference evidence="2" key="1">
    <citation type="submission" date="2020-09" db="EMBL/GenBank/DDBJ databases">
        <authorList>
            <person name="Kikuchi T."/>
        </authorList>
    </citation>
    <scope>NUCLEOTIDE SEQUENCE</scope>
    <source>
        <strain evidence="2">SH1</strain>
    </source>
</reference>
<proteinExistence type="predicted"/>
<dbReference type="GO" id="GO:0006406">
    <property type="term" value="P:mRNA export from nucleus"/>
    <property type="evidence" value="ECO:0007669"/>
    <property type="project" value="TreeGrafter"/>
</dbReference>
<dbReference type="Pfam" id="PF03399">
    <property type="entry name" value="SAC3_GANP"/>
    <property type="match status" value="1"/>
</dbReference>
<dbReference type="AlphaFoldDB" id="A0A811KP83"/>
<dbReference type="InterPro" id="IPR005062">
    <property type="entry name" value="SAC3/GANP/THP3_conserved"/>
</dbReference>
<evidence type="ECO:0000313" key="2">
    <source>
        <dbReference type="EMBL" id="CAD5217131.1"/>
    </source>
</evidence>
<accession>A0A811KP83</accession>
<dbReference type="GO" id="GO:0070390">
    <property type="term" value="C:transcription export complex 2"/>
    <property type="evidence" value="ECO:0007669"/>
    <property type="project" value="TreeGrafter"/>
</dbReference>
<dbReference type="Gene3D" id="1.25.40.990">
    <property type="match status" value="1"/>
</dbReference>
<protein>
    <recommendedName>
        <fullName evidence="1">SAC3/GANP/THP3 conserved domain-containing protein</fullName>
    </recommendedName>
</protein>
<dbReference type="OrthoDB" id="264795at2759"/>
<dbReference type="Proteomes" id="UP000783686">
    <property type="component" value="Unassembled WGS sequence"/>
</dbReference>
<dbReference type="Proteomes" id="UP000614601">
    <property type="component" value="Unassembled WGS sequence"/>
</dbReference>
<name>A0A811KP83_9BILA</name>
<dbReference type="GO" id="GO:0005737">
    <property type="term" value="C:cytoplasm"/>
    <property type="evidence" value="ECO:0007669"/>
    <property type="project" value="TreeGrafter"/>
</dbReference>
<evidence type="ECO:0000259" key="1">
    <source>
        <dbReference type="Pfam" id="PF03399"/>
    </source>
</evidence>